<gene>
    <name evidence="2" type="ORF">AWH51_04895</name>
</gene>
<dbReference type="RefSeq" id="WP_063070644.1">
    <property type="nucleotide sequence ID" value="NZ_LQXA01000013.1"/>
</dbReference>
<organism evidence="2 3">
    <name type="scientific">Clavibacter tessellarius</name>
    <dbReference type="NCBI Taxonomy" id="31965"/>
    <lineage>
        <taxon>Bacteria</taxon>
        <taxon>Bacillati</taxon>
        <taxon>Actinomycetota</taxon>
        <taxon>Actinomycetes</taxon>
        <taxon>Micrococcales</taxon>
        <taxon>Microbacteriaceae</taxon>
        <taxon>Clavibacter</taxon>
    </lineage>
</organism>
<keyword evidence="1" id="KW-0472">Membrane</keyword>
<dbReference type="AlphaFoldDB" id="A0A154V416"/>
<comment type="caution">
    <text evidence="2">The sequence shown here is derived from an EMBL/GenBank/DDBJ whole genome shotgun (WGS) entry which is preliminary data.</text>
</comment>
<dbReference type="OrthoDB" id="3253805at2"/>
<dbReference type="STRING" id="31965.AWH51_04895"/>
<evidence type="ECO:0000313" key="3">
    <source>
        <dbReference type="Proteomes" id="UP000076218"/>
    </source>
</evidence>
<proteinExistence type="predicted"/>
<dbReference type="EMBL" id="LQXA01000013">
    <property type="protein sequence ID" value="KZC96123.1"/>
    <property type="molecule type" value="Genomic_DNA"/>
</dbReference>
<protein>
    <submittedName>
        <fullName evidence="2">Uncharacterized protein</fullName>
    </submittedName>
</protein>
<name>A0A154V416_9MICO</name>
<sequence length="312" mass="32490">MNASPIRASAGRLIRRIRTPRGVVATLVAAGLVGVAVVNAPAPRTEPVPDPPAQDAAAWTMPLDAAVGVSMDAGDVAEDIRLRPCLTAQGIADEAPALDPAVLLAPESHADGRLVAPPLDEARAARYGHGPVVDPARAELREWRMARNDDDARGRALDACLPGVRAGVWAHPGANQDIQMRALELRADARERALGDPAVVAAADAWRGCLAESSADELRDRGRPLPADPMTLLEPGDDAPAADTALARADASCQASSGYRAALYDAQWREESLVTAADAAMLSSARARQVVATTAAVREVLLGDGAEADDRG</sequence>
<reference evidence="2 3" key="1">
    <citation type="submission" date="2016-01" db="EMBL/GenBank/DDBJ databases">
        <title>Draft genome sequence of Clavibacter michiganensis subsp. tessellarius DOAB 609.</title>
        <authorList>
            <person name="Tambong J.T."/>
        </authorList>
    </citation>
    <scope>NUCLEOTIDE SEQUENCE [LARGE SCALE GENOMIC DNA]</scope>
    <source>
        <strain evidence="2 3">DOAB 609</strain>
    </source>
</reference>
<feature type="transmembrane region" description="Helical" evidence="1">
    <location>
        <begin position="21"/>
        <end position="42"/>
    </location>
</feature>
<evidence type="ECO:0000313" key="2">
    <source>
        <dbReference type="EMBL" id="KZC96123.1"/>
    </source>
</evidence>
<accession>A0A154V416</accession>
<evidence type="ECO:0000256" key="1">
    <source>
        <dbReference type="SAM" id="Phobius"/>
    </source>
</evidence>
<keyword evidence="1" id="KW-1133">Transmembrane helix</keyword>
<dbReference type="Proteomes" id="UP000076218">
    <property type="component" value="Unassembled WGS sequence"/>
</dbReference>
<keyword evidence="1" id="KW-0812">Transmembrane</keyword>